<dbReference type="Gene3D" id="1.10.720.30">
    <property type="entry name" value="SAP domain"/>
    <property type="match status" value="1"/>
</dbReference>
<evidence type="ECO:0000256" key="1">
    <source>
        <dbReference type="SAM" id="MobiDB-lite"/>
    </source>
</evidence>
<sequence length="422" mass="46153">MGGAKRGRGPESGDGAAEAPGGANEAKPALETPRRSERAKQKVPWNQRICQSHAMERYGLARWELDALTDMKLKPNPYYKSAAPMRLYLQREVKAIYEKKQEHLKYEADHAEEFAAAREEAARQRREAAKEAALAKEAPLKRPSAGESVPAGNTPLPQELWAVVFQRLAATLEPQGGVRDPGVVAADIVGAGLACRDMFIASRAGLEALAEEVEAKRPLGMLTAPIPALVNAGAGAGVDWARWDKLLRTPLSCAMTELKAACKEMGEMVSGTKAELVVRLMAHFGLPDGRRCPVPARLWVALRQEHNWRPYGSADARNKLICDAQITTALRELSEAGHSVANTALCCTLQPLFRCLLSQAYGDTADRLAAHRAIVPQLGEIRVECARRAQEERLRLAEEMRRTYESGGRQARALPASWLMAA</sequence>
<feature type="compositionally biased region" description="Basic and acidic residues" evidence="1">
    <location>
        <begin position="130"/>
        <end position="140"/>
    </location>
</feature>
<evidence type="ECO:0000259" key="2">
    <source>
        <dbReference type="PROSITE" id="PS50800"/>
    </source>
</evidence>
<dbReference type="InterPro" id="IPR036361">
    <property type="entry name" value="SAP_dom_sf"/>
</dbReference>
<feature type="region of interest" description="Disordered" evidence="1">
    <location>
        <begin position="1"/>
        <end position="45"/>
    </location>
</feature>
<comment type="caution">
    <text evidence="3">The sequence shown here is derived from an EMBL/GenBank/DDBJ whole genome shotgun (WGS) entry which is preliminary data.</text>
</comment>
<dbReference type="InterPro" id="IPR053094">
    <property type="entry name" value="Zinc_metalloprotease_ZmpB"/>
</dbReference>
<dbReference type="OrthoDB" id="543185at2759"/>
<protein>
    <recommendedName>
        <fullName evidence="2">SAP domain-containing protein</fullName>
    </recommendedName>
</protein>
<dbReference type="AlphaFoldDB" id="A0A835TEZ4"/>
<dbReference type="CDD" id="cd21075">
    <property type="entry name" value="DBD_XPA-like"/>
    <property type="match status" value="1"/>
</dbReference>
<dbReference type="InterPro" id="IPR037129">
    <property type="entry name" value="XPA_sf"/>
</dbReference>
<gene>
    <name evidence="3" type="ORF">HXX76_004496</name>
</gene>
<dbReference type="InterPro" id="IPR003034">
    <property type="entry name" value="SAP_dom"/>
</dbReference>
<dbReference type="PROSITE" id="PS50800">
    <property type="entry name" value="SAP"/>
    <property type="match status" value="1"/>
</dbReference>
<proteinExistence type="predicted"/>
<dbReference type="EMBL" id="JAEHOC010000008">
    <property type="protein sequence ID" value="KAG2439129.1"/>
    <property type="molecule type" value="Genomic_DNA"/>
</dbReference>
<keyword evidence="4" id="KW-1185">Reference proteome</keyword>
<name>A0A835TEZ4_CHLIN</name>
<feature type="region of interest" description="Disordered" evidence="1">
    <location>
        <begin position="130"/>
        <end position="152"/>
    </location>
</feature>
<evidence type="ECO:0000313" key="4">
    <source>
        <dbReference type="Proteomes" id="UP000650467"/>
    </source>
</evidence>
<feature type="domain" description="SAP" evidence="2">
    <location>
        <begin position="250"/>
        <end position="284"/>
    </location>
</feature>
<dbReference type="PANTHER" id="PTHR48193">
    <property type="entry name" value="ZINC METALLOPROTEASE ZMPB-RELATED"/>
    <property type="match status" value="1"/>
</dbReference>
<reference evidence="3" key="1">
    <citation type="journal article" date="2020" name="bioRxiv">
        <title>Comparative genomics of Chlamydomonas.</title>
        <authorList>
            <person name="Craig R.J."/>
            <person name="Hasan A.R."/>
            <person name="Ness R.W."/>
            <person name="Keightley P.D."/>
        </authorList>
    </citation>
    <scope>NUCLEOTIDE SEQUENCE</scope>
    <source>
        <strain evidence="3">SAG 7.73</strain>
    </source>
</reference>
<dbReference type="Gene3D" id="3.90.530.10">
    <property type="entry name" value="XPA C-terminal domain"/>
    <property type="match status" value="1"/>
</dbReference>
<feature type="compositionally biased region" description="Low complexity" evidence="1">
    <location>
        <begin position="13"/>
        <end position="29"/>
    </location>
</feature>
<dbReference type="PANTHER" id="PTHR48193:SF2">
    <property type="entry name" value="ZINC METALLOPROTEASE ZMPB"/>
    <property type="match status" value="1"/>
</dbReference>
<organism evidence="3 4">
    <name type="scientific">Chlamydomonas incerta</name>
    <dbReference type="NCBI Taxonomy" id="51695"/>
    <lineage>
        <taxon>Eukaryota</taxon>
        <taxon>Viridiplantae</taxon>
        <taxon>Chlorophyta</taxon>
        <taxon>core chlorophytes</taxon>
        <taxon>Chlorophyceae</taxon>
        <taxon>CS clade</taxon>
        <taxon>Chlamydomonadales</taxon>
        <taxon>Chlamydomonadaceae</taxon>
        <taxon>Chlamydomonas</taxon>
    </lineage>
</organism>
<evidence type="ECO:0000313" key="3">
    <source>
        <dbReference type="EMBL" id="KAG2439129.1"/>
    </source>
</evidence>
<accession>A0A835TEZ4</accession>
<dbReference type="Pfam" id="PF02037">
    <property type="entry name" value="SAP"/>
    <property type="match status" value="1"/>
</dbReference>
<dbReference type="Proteomes" id="UP000650467">
    <property type="component" value="Unassembled WGS sequence"/>
</dbReference>